<accession>A0AAP0DDE8</accession>
<dbReference type="GO" id="GO:0003677">
    <property type="term" value="F:DNA binding"/>
    <property type="evidence" value="ECO:0007669"/>
    <property type="project" value="InterPro"/>
</dbReference>
<dbReference type="PROSITE" id="PS00086">
    <property type="entry name" value="CYTOCHROME_P450"/>
    <property type="match status" value="1"/>
</dbReference>
<dbReference type="GO" id="GO:0005506">
    <property type="term" value="F:iron ion binding"/>
    <property type="evidence" value="ECO:0007669"/>
    <property type="project" value="InterPro"/>
</dbReference>
<dbReference type="FunFam" id="3.60.21.50:FF:000002">
    <property type="entry name" value="DNA polymerase delta small subunit"/>
    <property type="match status" value="1"/>
</dbReference>
<sequence length="1073" mass="120474">MASNINATWWEEATGNKNELAAALLALMIITLAISWYKKTILPSSDDNGIDAPPLPPGPKGLPLVGYFPFLSPNLHHEFTQMANRYGPIFKLYLGSKLHVVVNSAELAKVVTGEQDESFANRDAHIAGLATSYNANDVAFAPNNANRRKLRKILVHEVLSNTNLEASRFYRTREVRKTIKDVHNMIGMPVDINEVSFSTVLNILTNIVWGKGMVAGSKHNNLTDEIRKVVTGVVEIAEGLNISDFFPMLARFDLQGVRRKMERQMKQFDRIFESTIEERTGSKSEKIGEEVKQDGTKDLLEILLELKDDSTMPSINMTQLKALVVDIFLGGTDATSAMVEWAMTEILRNQKVMTKVQDELAEVVGLNNIVEESHLPKLKYLEAVFKETFRLHPPLPFLLPRAPNQTCIVGGYTIPKGTTIFLNVWAIQRDPKYWDSPSEFIPERFLNYEGLDNCDYSGTNSKFFPFGSGRRRCPGVSLGEKMMMHILGSLMHSFDWSLPKGNKHDLSEKFGIAMKKKIPLVVIPSRRMTDFNLYIIQSSDSEGVYLASLVLVFPQFFRFPPRPLQFHYLPPLFSALAAGNSSPSFSIRHRHRRFVSIGPWYQFTVAMTAMDVETGVIQRKQSLYKSLDEMFEIQKEMYRGQQYSQIYYIRLHLIRTLIYSLLPTWKPHLPVCTVLGLEGGKECILVGTLYKHMKLKPTILSEYSKERSAAPLVVPDNFVHPDDTLVLEDESGRVNLKGNLLSPSVYVTGNVVAVHGKETGGGDFYVEDVLEAGLPPQLDPPNKLGEDKYVVLVSGLNIGSSSSNPLQLQLLVDHITGHLGDEKVQSFSCDCHFRMFSSNYISFVSIFKQEQHSAAQIVQVIVAGNSVQLHHGLLNGQNLASKDQSKLAEPIKELDIFLTQIAASIPIDIMPGYNDPANFAMPQQPLNRCLFPGSSAYNTFRSCTNPHLFDVDNVRFLGTSGQNIDDLGRYSEAKDTLEFMERTMRWRHLAPTAPNTLGCYPFTDRDPFFMESCPHVYFVGNQDKYATQILKGIEGQVVRLVSIPKFSETGVAVMVNLRNLECTTLNFGIQISS</sequence>
<dbReference type="Pfam" id="PF18018">
    <property type="entry name" value="DNA_pol_D_N"/>
    <property type="match status" value="1"/>
</dbReference>
<dbReference type="InterPro" id="IPR041863">
    <property type="entry name" value="PolD2_C"/>
</dbReference>
<evidence type="ECO:0000259" key="14">
    <source>
        <dbReference type="Pfam" id="PF04042"/>
    </source>
</evidence>
<evidence type="ECO:0000256" key="2">
    <source>
        <dbReference type="ARBA" id="ARBA00004123"/>
    </source>
</evidence>
<keyword evidence="6" id="KW-0235">DNA replication</keyword>
<dbReference type="PRINTS" id="PR00385">
    <property type="entry name" value="P450"/>
</dbReference>
<gene>
    <name evidence="16" type="ORF">SSX86_013320</name>
</gene>
<evidence type="ECO:0008006" key="18">
    <source>
        <dbReference type="Google" id="ProtNLM"/>
    </source>
</evidence>
<comment type="cofactor">
    <cofactor evidence="1 12">
        <name>heme</name>
        <dbReference type="ChEBI" id="CHEBI:30413"/>
    </cofactor>
</comment>
<dbReference type="InterPro" id="IPR017972">
    <property type="entry name" value="Cyt_P450_CS"/>
</dbReference>
<dbReference type="InterPro" id="IPR001128">
    <property type="entry name" value="Cyt_P450"/>
</dbReference>
<keyword evidence="8" id="KW-0560">Oxidoreductase</keyword>
<dbReference type="PANTHER" id="PTHR47951">
    <property type="entry name" value="OS08G0547900 PROTEIN"/>
    <property type="match status" value="1"/>
</dbReference>
<feature type="domain" description="DNA polymerase alpha/delta/epsilon subunit B" evidence="14">
    <location>
        <begin position="790"/>
        <end position="1026"/>
    </location>
</feature>
<evidence type="ECO:0000256" key="6">
    <source>
        <dbReference type="ARBA" id="ARBA00022705"/>
    </source>
</evidence>
<dbReference type="Gene3D" id="3.60.21.50">
    <property type="match status" value="1"/>
</dbReference>
<dbReference type="FunFam" id="1.10.630.10:FF:000126">
    <property type="entry name" value="Predicted protein"/>
    <property type="match status" value="1"/>
</dbReference>
<keyword evidence="7 12" id="KW-0479">Metal-binding</keyword>
<keyword evidence="11" id="KW-0539">Nucleus</keyword>
<dbReference type="Proteomes" id="UP001408789">
    <property type="component" value="Unassembled WGS sequence"/>
</dbReference>
<evidence type="ECO:0000313" key="16">
    <source>
        <dbReference type="EMBL" id="KAK9069204.1"/>
    </source>
</evidence>
<evidence type="ECO:0000256" key="13">
    <source>
        <dbReference type="SAM" id="Phobius"/>
    </source>
</evidence>
<dbReference type="InterPro" id="IPR036396">
    <property type="entry name" value="Cyt_P450_sf"/>
</dbReference>
<dbReference type="AlphaFoldDB" id="A0AAP0DDE8"/>
<feature type="transmembrane region" description="Helical" evidence="13">
    <location>
        <begin position="20"/>
        <end position="37"/>
    </location>
</feature>
<dbReference type="Gene3D" id="2.40.50.430">
    <property type="match status" value="1"/>
</dbReference>
<feature type="domain" description="DNA polymerase delta subunit OB-fold" evidence="15">
    <location>
        <begin position="642"/>
        <end position="769"/>
    </location>
</feature>
<evidence type="ECO:0000256" key="9">
    <source>
        <dbReference type="ARBA" id="ARBA00023004"/>
    </source>
</evidence>
<comment type="subcellular location">
    <subcellularLocation>
        <location evidence="2">Nucleus</location>
    </subcellularLocation>
</comment>
<evidence type="ECO:0000256" key="1">
    <source>
        <dbReference type="ARBA" id="ARBA00001971"/>
    </source>
</evidence>
<evidence type="ECO:0000256" key="12">
    <source>
        <dbReference type="PIRSR" id="PIRSR602401-1"/>
    </source>
</evidence>
<reference evidence="16 17" key="1">
    <citation type="submission" date="2024-04" db="EMBL/GenBank/DDBJ databases">
        <title>The reference genome of an endangered Asteraceae, Deinandra increscens subsp. villosa, native to the Central Coast of California.</title>
        <authorList>
            <person name="Guilliams M."/>
            <person name="Hasenstab-Lehman K."/>
            <person name="Meyer R."/>
            <person name="Mcevoy S."/>
        </authorList>
    </citation>
    <scope>NUCLEOTIDE SEQUENCE [LARGE SCALE GENOMIC DNA]</scope>
    <source>
        <tissue evidence="16">Leaf</tissue>
    </source>
</reference>
<dbReference type="InterPro" id="IPR040663">
    <property type="entry name" value="DNA_pol_D_N"/>
</dbReference>
<keyword evidence="13" id="KW-0472">Membrane</keyword>
<feature type="binding site" description="axial binding residue" evidence="12">
    <location>
        <position position="473"/>
    </location>
    <ligand>
        <name>heme</name>
        <dbReference type="ChEBI" id="CHEBI:30413"/>
    </ligand>
    <ligandPart>
        <name>Fe</name>
        <dbReference type="ChEBI" id="CHEBI:18248"/>
    </ligandPart>
</feature>
<evidence type="ECO:0000256" key="8">
    <source>
        <dbReference type="ARBA" id="ARBA00023002"/>
    </source>
</evidence>
<dbReference type="Gene3D" id="1.10.630.10">
    <property type="entry name" value="Cytochrome P450"/>
    <property type="match status" value="1"/>
</dbReference>
<comment type="caution">
    <text evidence="16">The sequence shown here is derived from an EMBL/GenBank/DDBJ whole genome shotgun (WGS) entry which is preliminary data.</text>
</comment>
<dbReference type="InterPro" id="IPR002401">
    <property type="entry name" value="Cyt_P450_E_grp-I"/>
</dbReference>
<keyword evidence="13" id="KW-1133">Transmembrane helix</keyword>
<proteinExistence type="inferred from homology"/>
<dbReference type="GO" id="GO:0004497">
    <property type="term" value="F:monooxygenase activity"/>
    <property type="evidence" value="ECO:0007669"/>
    <property type="project" value="UniProtKB-KW"/>
</dbReference>
<evidence type="ECO:0000256" key="5">
    <source>
        <dbReference type="ARBA" id="ARBA00022617"/>
    </source>
</evidence>
<dbReference type="GO" id="GO:0016705">
    <property type="term" value="F:oxidoreductase activity, acting on paired donors, with incorporation or reduction of molecular oxygen"/>
    <property type="evidence" value="ECO:0007669"/>
    <property type="project" value="InterPro"/>
</dbReference>
<comment type="similarity">
    <text evidence="3">Belongs to the DNA polymerase delta/II small subunit family.</text>
</comment>
<dbReference type="Pfam" id="PF00067">
    <property type="entry name" value="p450"/>
    <property type="match status" value="1"/>
</dbReference>
<dbReference type="SUPFAM" id="SSF48264">
    <property type="entry name" value="Cytochrome P450"/>
    <property type="match status" value="1"/>
</dbReference>
<keyword evidence="10" id="KW-0503">Monooxygenase</keyword>
<keyword evidence="13" id="KW-0812">Transmembrane</keyword>
<evidence type="ECO:0000256" key="7">
    <source>
        <dbReference type="ARBA" id="ARBA00022723"/>
    </source>
</evidence>
<evidence type="ECO:0000256" key="10">
    <source>
        <dbReference type="ARBA" id="ARBA00023033"/>
    </source>
</evidence>
<evidence type="ECO:0000256" key="3">
    <source>
        <dbReference type="ARBA" id="ARBA00006035"/>
    </source>
</evidence>
<evidence type="ECO:0000313" key="17">
    <source>
        <dbReference type="Proteomes" id="UP001408789"/>
    </source>
</evidence>
<dbReference type="PRINTS" id="PR00463">
    <property type="entry name" value="EP450I"/>
</dbReference>
<evidence type="ECO:0000256" key="4">
    <source>
        <dbReference type="ARBA" id="ARBA00010617"/>
    </source>
</evidence>
<dbReference type="Pfam" id="PF04042">
    <property type="entry name" value="DNA_pol_E_B"/>
    <property type="match status" value="1"/>
</dbReference>
<evidence type="ECO:0000256" key="11">
    <source>
        <dbReference type="ARBA" id="ARBA00023242"/>
    </source>
</evidence>
<organism evidence="16 17">
    <name type="scientific">Deinandra increscens subsp. villosa</name>
    <dbReference type="NCBI Taxonomy" id="3103831"/>
    <lineage>
        <taxon>Eukaryota</taxon>
        <taxon>Viridiplantae</taxon>
        <taxon>Streptophyta</taxon>
        <taxon>Embryophyta</taxon>
        <taxon>Tracheophyta</taxon>
        <taxon>Spermatophyta</taxon>
        <taxon>Magnoliopsida</taxon>
        <taxon>eudicotyledons</taxon>
        <taxon>Gunneridae</taxon>
        <taxon>Pentapetalae</taxon>
        <taxon>asterids</taxon>
        <taxon>campanulids</taxon>
        <taxon>Asterales</taxon>
        <taxon>Asteraceae</taxon>
        <taxon>Asteroideae</taxon>
        <taxon>Heliantheae alliance</taxon>
        <taxon>Madieae</taxon>
        <taxon>Madiinae</taxon>
        <taxon>Deinandra</taxon>
    </lineage>
</organism>
<dbReference type="EMBL" id="JBCNJP010000014">
    <property type="protein sequence ID" value="KAK9069204.1"/>
    <property type="molecule type" value="Genomic_DNA"/>
</dbReference>
<comment type="similarity">
    <text evidence="4">Belongs to the cytochrome P450 family.</text>
</comment>
<dbReference type="InterPro" id="IPR007185">
    <property type="entry name" value="DNA_pol_a/d/e_bsu"/>
</dbReference>
<keyword evidence="17" id="KW-1185">Reference proteome</keyword>
<dbReference type="CDD" id="cd07387">
    <property type="entry name" value="MPP_PolD2_C"/>
    <property type="match status" value="1"/>
</dbReference>
<dbReference type="GO" id="GO:1902969">
    <property type="term" value="P:mitotic DNA replication"/>
    <property type="evidence" value="ECO:0007669"/>
    <property type="project" value="UniProtKB-ARBA"/>
</dbReference>
<keyword evidence="9 12" id="KW-0408">Iron</keyword>
<dbReference type="GO" id="GO:0020037">
    <property type="term" value="F:heme binding"/>
    <property type="evidence" value="ECO:0007669"/>
    <property type="project" value="InterPro"/>
</dbReference>
<protein>
    <recommendedName>
        <fullName evidence="18">Cytochrome P450</fullName>
    </recommendedName>
</protein>
<evidence type="ECO:0000259" key="15">
    <source>
        <dbReference type="Pfam" id="PF18018"/>
    </source>
</evidence>
<name>A0AAP0DDE8_9ASTR</name>
<dbReference type="GO" id="GO:0043625">
    <property type="term" value="C:delta DNA polymerase complex"/>
    <property type="evidence" value="ECO:0007669"/>
    <property type="project" value="UniProtKB-ARBA"/>
</dbReference>
<keyword evidence="5 12" id="KW-0349">Heme</keyword>
<dbReference type="PANTHER" id="PTHR47951:SF7">
    <property type="entry name" value="FLAVONOID 3',5'-HYDROXYLASE-LIKE ISOFORM X1"/>
    <property type="match status" value="1"/>
</dbReference>